<dbReference type="CDD" id="cd07817">
    <property type="entry name" value="SRPBCC_8"/>
    <property type="match status" value="1"/>
</dbReference>
<dbReference type="InterPro" id="IPR005031">
    <property type="entry name" value="COQ10_START"/>
</dbReference>
<dbReference type="InterPro" id="IPR047137">
    <property type="entry name" value="ORF3"/>
</dbReference>
<feature type="compositionally biased region" description="Low complexity" evidence="1">
    <location>
        <begin position="237"/>
        <end position="295"/>
    </location>
</feature>
<gene>
    <name evidence="3" type="ORF">GCM10010151_08650</name>
</gene>
<evidence type="ECO:0000313" key="4">
    <source>
        <dbReference type="Proteomes" id="UP001501822"/>
    </source>
</evidence>
<evidence type="ECO:0000256" key="1">
    <source>
        <dbReference type="SAM" id="MobiDB-lite"/>
    </source>
</evidence>
<protein>
    <recommendedName>
        <fullName evidence="2">Coenzyme Q-binding protein COQ10 START domain-containing protein</fullName>
    </recommendedName>
</protein>
<dbReference type="EMBL" id="BAAABM010000007">
    <property type="protein sequence ID" value="GAA0321189.1"/>
    <property type="molecule type" value="Genomic_DNA"/>
</dbReference>
<organism evidence="3 4">
    <name type="scientific">Actinoallomurus spadix</name>
    <dbReference type="NCBI Taxonomy" id="79912"/>
    <lineage>
        <taxon>Bacteria</taxon>
        <taxon>Bacillati</taxon>
        <taxon>Actinomycetota</taxon>
        <taxon>Actinomycetes</taxon>
        <taxon>Streptosporangiales</taxon>
        <taxon>Thermomonosporaceae</taxon>
        <taxon>Actinoallomurus</taxon>
    </lineage>
</organism>
<dbReference type="InterPro" id="IPR023393">
    <property type="entry name" value="START-like_dom_sf"/>
</dbReference>
<dbReference type="PANTHER" id="PTHR33824:SF7">
    <property type="entry name" value="POLYKETIDE CYCLASE_DEHYDRASE AND LIPID TRANSPORT SUPERFAMILY PROTEIN"/>
    <property type="match status" value="1"/>
</dbReference>
<evidence type="ECO:0000259" key="2">
    <source>
        <dbReference type="Pfam" id="PF03364"/>
    </source>
</evidence>
<accession>A0ABN0VZF4</accession>
<dbReference type="PANTHER" id="PTHR33824">
    <property type="entry name" value="POLYKETIDE CYCLASE/DEHYDRASE AND LIPID TRANSPORT SUPERFAMILY PROTEIN"/>
    <property type="match status" value="1"/>
</dbReference>
<reference evidence="3 4" key="1">
    <citation type="journal article" date="2019" name="Int. J. Syst. Evol. Microbiol.">
        <title>The Global Catalogue of Microorganisms (GCM) 10K type strain sequencing project: providing services to taxonomists for standard genome sequencing and annotation.</title>
        <authorList>
            <consortium name="The Broad Institute Genomics Platform"/>
            <consortium name="The Broad Institute Genome Sequencing Center for Infectious Disease"/>
            <person name="Wu L."/>
            <person name="Ma J."/>
        </authorList>
    </citation>
    <scope>NUCLEOTIDE SEQUENCE [LARGE SCALE GENOMIC DNA]</scope>
    <source>
        <strain evidence="3 4">JCM 3146</strain>
    </source>
</reference>
<feature type="region of interest" description="Disordered" evidence="1">
    <location>
        <begin position="224"/>
        <end position="308"/>
    </location>
</feature>
<evidence type="ECO:0000313" key="3">
    <source>
        <dbReference type="EMBL" id="GAA0321189.1"/>
    </source>
</evidence>
<name>A0ABN0VZF4_9ACTN</name>
<proteinExistence type="predicted"/>
<dbReference type="Gene3D" id="3.30.530.20">
    <property type="match status" value="1"/>
</dbReference>
<keyword evidence="4" id="KW-1185">Reference proteome</keyword>
<sequence length="308" mass="33013">MAKRATNIAKPVTKQIGSTVKTVAKEARRGGDLGPKAIAGGVTALKEVGGQVLGKSDGKGAGGSAKTKVTNIIEEVDVGAPRRLVYDQWTRFQEFPSFMKKVEGTDQLADEKVRWKAKIFWSTRTWESTIVEQVPDERIVWRSTGQKGHVDGAVTFHELAPNLTRVLLVLEYHPQGLMEKTGNLWRAQGRRVRLELKHFRRHVMSQTLLHPGDDVAGWRGEIHDGEVTKSPEDESSSARSSSAKRSSAKSSSGGSSSAKSSSGSSSARSSGTKSSGSRRSGGAKKSSGGSSSNSRRPAGKETAGAKDQ</sequence>
<dbReference type="SUPFAM" id="SSF55961">
    <property type="entry name" value="Bet v1-like"/>
    <property type="match status" value="1"/>
</dbReference>
<dbReference type="Proteomes" id="UP001501822">
    <property type="component" value="Unassembled WGS sequence"/>
</dbReference>
<dbReference type="Pfam" id="PF03364">
    <property type="entry name" value="Polyketide_cyc"/>
    <property type="match status" value="1"/>
</dbReference>
<comment type="caution">
    <text evidence="3">The sequence shown here is derived from an EMBL/GenBank/DDBJ whole genome shotgun (WGS) entry which is preliminary data.</text>
</comment>
<feature type="domain" description="Coenzyme Q-binding protein COQ10 START" evidence="2">
    <location>
        <begin position="78"/>
        <end position="198"/>
    </location>
</feature>